<reference evidence="9" key="1">
    <citation type="journal article" date="2015" name="PLoS Genet.">
        <title>Genome Sequence and Transcriptome Analyses of Chrysochromulina tobin: Metabolic Tools for Enhanced Algal Fitness in the Prominent Order Prymnesiales (Haptophyceae).</title>
        <authorList>
            <person name="Hovde B.T."/>
            <person name="Deodato C.R."/>
            <person name="Hunsperger H.M."/>
            <person name="Ryken S.A."/>
            <person name="Yost W."/>
            <person name="Jha R.K."/>
            <person name="Patterson J."/>
            <person name="Monnat R.J. Jr."/>
            <person name="Barlow S.B."/>
            <person name="Starkenburg S.R."/>
            <person name="Cattolico R.A."/>
        </authorList>
    </citation>
    <scope>NUCLEOTIDE SEQUENCE</scope>
    <source>
        <strain evidence="9">CCMP291</strain>
    </source>
</reference>
<sequence>MATESIYNLIPQPVPPPVKEALYRSKHPGDKPTTFSTFGLTGTSKPGYVNVAGAEEATKGGQHEYKKPFATMGKDGNAVPPTEVLKKKTGGGGGAYAAAMGLSDQTGAFLYSDRLKPALPSKEELKQVLKASVAVKKAEPKNFVTSNAVENILAVPKREPEPINWFQKPHFGTTPPYLVKIKQEIADEYEYIRSMQQQDDSGVPPGMKQLPEEERQALVDALKSKWQDVNKAYQGSCVLSLKSLDTIGKVKRKEMYEAQLAQIEKDIEKLSRKVILVADD</sequence>
<evidence type="ECO:0000256" key="3">
    <source>
        <dbReference type="ARBA" id="ARBA00022490"/>
    </source>
</evidence>
<dbReference type="Proteomes" id="UP000037460">
    <property type="component" value="Unassembled WGS sequence"/>
</dbReference>
<dbReference type="InterPro" id="IPR027012">
    <property type="entry name" value="Enkurin_dom"/>
</dbReference>
<accession>A0A0M0KCA9</accession>
<keyword evidence="5" id="KW-0966">Cell projection</keyword>
<evidence type="ECO:0000313" key="8">
    <source>
        <dbReference type="EMBL" id="KOO36048.1"/>
    </source>
</evidence>
<organism evidence="8 9">
    <name type="scientific">Chrysochromulina tobinii</name>
    <dbReference type="NCBI Taxonomy" id="1460289"/>
    <lineage>
        <taxon>Eukaryota</taxon>
        <taxon>Haptista</taxon>
        <taxon>Haptophyta</taxon>
        <taxon>Prymnesiophyceae</taxon>
        <taxon>Prymnesiales</taxon>
        <taxon>Chrysochromulinaceae</taxon>
        <taxon>Chrysochromulina</taxon>
    </lineage>
</organism>
<evidence type="ECO:0000259" key="7">
    <source>
        <dbReference type="PROSITE" id="PS51665"/>
    </source>
</evidence>
<evidence type="ECO:0000313" key="9">
    <source>
        <dbReference type="Proteomes" id="UP000037460"/>
    </source>
</evidence>
<gene>
    <name evidence="8" type="ORF">Ctob_013347</name>
</gene>
<evidence type="ECO:0000256" key="1">
    <source>
        <dbReference type="ARBA" id="ARBA00004138"/>
    </source>
</evidence>
<name>A0A0M0KCA9_9EUKA</name>
<dbReference type="AlphaFoldDB" id="A0A0M0KCA9"/>
<keyword evidence="4" id="KW-0206">Cytoskeleton</keyword>
<dbReference type="PANTHER" id="PTHR21490:SF0">
    <property type="entry name" value="ENKURIN"/>
    <property type="match status" value="1"/>
</dbReference>
<keyword evidence="3" id="KW-0963">Cytoplasm</keyword>
<comment type="subcellular location">
    <subcellularLocation>
        <location evidence="1">Cell projection</location>
        <location evidence="1">Cilium</location>
    </subcellularLocation>
    <subcellularLocation>
        <location evidence="2">Cytoplasm</location>
        <location evidence="2">Cytoskeleton</location>
    </subcellularLocation>
</comment>
<dbReference type="InterPro" id="IPR052102">
    <property type="entry name" value="Enkurin_domain-protein"/>
</dbReference>
<evidence type="ECO:0000256" key="6">
    <source>
        <dbReference type="SAM" id="MobiDB-lite"/>
    </source>
</evidence>
<evidence type="ECO:0000256" key="4">
    <source>
        <dbReference type="ARBA" id="ARBA00023212"/>
    </source>
</evidence>
<dbReference type="GO" id="GO:0005856">
    <property type="term" value="C:cytoskeleton"/>
    <property type="evidence" value="ECO:0007669"/>
    <property type="project" value="UniProtKB-SubCell"/>
</dbReference>
<dbReference type="Pfam" id="PF13864">
    <property type="entry name" value="Enkurin"/>
    <property type="match status" value="1"/>
</dbReference>
<evidence type="ECO:0000256" key="2">
    <source>
        <dbReference type="ARBA" id="ARBA00004245"/>
    </source>
</evidence>
<proteinExistence type="predicted"/>
<dbReference type="PROSITE" id="PS51665">
    <property type="entry name" value="ENKURIN"/>
    <property type="match status" value="1"/>
</dbReference>
<dbReference type="PANTHER" id="PTHR21490">
    <property type="entry name" value="ENKURIN-RELATED"/>
    <property type="match status" value="1"/>
</dbReference>
<dbReference type="EMBL" id="JWZX01000651">
    <property type="protein sequence ID" value="KOO36048.1"/>
    <property type="molecule type" value="Genomic_DNA"/>
</dbReference>
<dbReference type="OrthoDB" id="2123594at2759"/>
<feature type="region of interest" description="Disordered" evidence="6">
    <location>
        <begin position="59"/>
        <end position="81"/>
    </location>
</feature>
<evidence type="ECO:0000256" key="5">
    <source>
        <dbReference type="ARBA" id="ARBA00023273"/>
    </source>
</evidence>
<comment type="caution">
    <text evidence="8">The sequence shown here is derived from an EMBL/GenBank/DDBJ whole genome shotgun (WGS) entry which is preliminary data.</text>
</comment>
<protein>
    <recommendedName>
        <fullName evidence="7">Enkurin domain-containing protein</fullName>
    </recommendedName>
</protein>
<keyword evidence="9" id="KW-1185">Reference proteome</keyword>
<feature type="domain" description="Enkurin" evidence="7">
    <location>
        <begin position="182"/>
        <end position="278"/>
    </location>
</feature>
<dbReference type="GO" id="GO:0005516">
    <property type="term" value="F:calmodulin binding"/>
    <property type="evidence" value="ECO:0007669"/>
    <property type="project" value="TreeGrafter"/>
</dbReference>
<dbReference type="GO" id="GO:0005929">
    <property type="term" value="C:cilium"/>
    <property type="evidence" value="ECO:0007669"/>
    <property type="project" value="UniProtKB-SubCell"/>
</dbReference>